<keyword evidence="6" id="KW-1133">Transmembrane helix</keyword>
<dbReference type="KEGG" id="bte:BTH_I2074"/>
<dbReference type="InterPro" id="IPR036390">
    <property type="entry name" value="WH_DNA-bd_sf"/>
</dbReference>
<evidence type="ECO:0000259" key="7">
    <source>
        <dbReference type="PROSITE" id="PS50931"/>
    </source>
</evidence>
<dbReference type="GO" id="GO:0003700">
    <property type="term" value="F:DNA-binding transcription factor activity"/>
    <property type="evidence" value="ECO:0007669"/>
    <property type="project" value="InterPro"/>
</dbReference>
<keyword evidence="4" id="KW-0804">Transcription</keyword>
<keyword evidence="6" id="KW-0472">Membrane</keyword>
<keyword evidence="6" id="KW-0812">Transmembrane</keyword>
<sequence>MRPAARRAYRANGRPARTTICGEPRDVARSPRSARPGRLPKSMRNRRRPRARRTTTTLRRRASTRVTPRSGAPMCAAAALPVWPPLHVAVSTYFRRSFHPLLSPSIFCPPSCRPFFELLFEFLFARLFAILFAILIGAPLRACTASSSLAVRAARPSRIVRAARGDSNAPLLTLLYVHIKNHIPPPSIDQPGHINGESMSQQREAIDTYLLRVLHTLLMERSVTRAAVKLNQSQPAISAALRRLRDITGDPLLVRGKSGMVPTEYGLRLLEPVQNALREIERIKFQQHNFDPATSIRCYRIGCPDYLNVLFVPTVVERFRQAAPNATLEFHSLGPAFDYELALEDGKLDIVVGNWPEPPEQLHLSNLFVDEIVCLMSNAHPFAKRGGLTLDQYLNAPHLAPTPYSVGQRGAIDVHLARERLKRHVVVTLPYFNLAPYVLVKSDLIFTTTRLFADHYAKFLPLSVVPAPLDFPPMQYYQLWHERCHYSDEVRWLRGLVAEATRTLIDA</sequence>
<dbReference type="InterPro" id="IPR000847">
    <property type="entry name" value="LysR_HTH_N"/>
</dbReference>
<dbReference type="InterPro" id="IPR050389">
    <property type="entry name" value="LysR-type_TF"/>
</dbReference>
<proteinExistence type="inferred from homology"/>
<evidence type="ECO:0000313" key="9">
    <source>
        <dbReference type="Proteomes" id="UP000001930"/>
    </source>
</evidence>
<dbReference type="PROSITE" id="PS50931">
    <property type="entry name" value="HTH_LYSR"/>
    <property type="match status" value="1"/>
</dbReference>
<evidence type="ECO:0000256" key="5">
    <source>
        <dbReference type="SAM" id="MobiDB-lite"/>
    </source>
</evidence>
<accession>Q2SWV1</accession>
<feature type="transmembrane region" description="Helical" evidence="6">
    <location>
        <begin position="123"/>
        <end position="142"/>
    </location>
</feature>
<dbReference type="Gene3D" id="3.40.190.10">
    <property type="entry name" value="Periplasmic binding protein-like II"/>
    <property type="match status" value="2"/>
</dbReference>
<evidence type="ECO:0000313" key="8">
    <source>
        <dbReference type="EMBL" id="ABC36771.1"/>
    </source>
</evidence>
<dbReference type="Gene3D" id="1.10.10.10">
    <property type="entry name" value="Winged helix-like DNA-binding domain superfamily/Winged helix DNA-binding domain"/>
    <property type="match status" value="1"/>
</dbReference>
<comment type="similarity">
    <text evidence="1">Belongs to the LysR transcriptional regulatory family.</text>
</comment>
<dbReference type="Pfam" id="PF00126">
    <property type="entry name" value="HTH_1"/>
    <property type="match status" value="1"/>
</dbReference>
<protein>
    <submittedName>
        <fullName evidence="8">Transcriptional regulator, LysR family</fullName>
    </submittedName>
</protein>
<evidence type="ECO:0000256" key="2">
    <source>
        <dbReference type="ARBA" id="ARBA00023015"/>
    </source>
</evidence>
<keyword evidence="9" id="KW-1185">Reference proteome</keyword>
<evidence type="ECO:0000256" key="1">
    <source>
        <dbReference type="ARBA" id="ARBA00009437"/>
    </source>
</evidence>
<dbReference type="EMBL" id="CP000086">
    <property type="protein sequence ID" value="ABC36771.1"/>
    <property type="molecule type" value="Genomic_DNA"/>
</dbReference>
<dbReference type="GO" id="GO:0003677">
    <property type="term" value="F:DNA binding"/>
    <property type="evidence" value="ECO:0007669"/>
    <property type="project" value="UniProtKB-KW"/>
</dbReference>
<feature type="region of interest" description="Disordered" evidence="5">
    <location>
        <begin position="1"/>
        <end position="68"/>
    </location>
</feature>
<dbReference type="CDD" id="cd08463">
    <property type="entry name" value="PBP2_DntR_like_4"/>
    <property type="match status" value="1"/>
</dbReference>
<dbReference type="PANTHER" id="PTHR30118">
    <property type="entry name" value="HTH-TYPE TRANSCRIPTIONAL REGULATOR LEUO-RELATED"/>
    <property type="match status" value="1"/>
</dbReference>
<organism evidence="8 9">
    <name type="scientific">Burkholderia thailandensis (strain ATCC 700388 / DSM 13276 / CCUG 48851 / CIP 106301 / E264)</name>
    <dbReference type="NCBI Taxonomy" id="271848"/>
    <lineage>
        <taxon>Bacteria</taxon>
        <taxon>Pseudomonadati</taxon>
        <taxon>Pseudomonadota</taxon>
        <taxon>Betaproteobacteria</taxon>
        <taxon>Burkholderiales</taxon>
        <taxon>Burkholderiaceae</taxon>
        <taxon>Burkholderia</taxon>
        <taxon>pseudomallei group</taxon>
    </lineage>
</organism>
<dbReference type="Proteomes" id="UP000001930">
    <property type="component" value="Chromosome I"/>
</dbReference>
<gene>
    <name evidence="8" type="ordered locus">BTH_I2074</name>
</gene>
<evidence type="ECO:0000256" key="6">
    <source>
        <dbReference type="SAM" id="Phobius"/>
    </source>
</evidence>
<evidence type="ECO:0000256" key="4">
    <source>
        <dbReference type="ARBA" id="ARBA00023163"/>
    </source>
</evidence>
<dbReference type="SUPFAM" id="SSF46785">
    <property type="entry name" value="Winged helix' DNA-binding domain"/>
    <property type="match status" value="1"/>
</dbReference>
<dbReference type="Pfam" id="PF03466">
    <property type="entry name" value="LysR_substrate"/>
    <property type="match status" value="1"/>
</dbReference>
<reference evidence="8 9" key="1">
    <citation type="journal article" date="2005" name="BMC Genomics">
        <title>Bacterial genome adaptation to niches: divergence of the potential virulence genes in three Burkholderia species of different survival strategies.</title>
        <authorList>
            <person name="Kim H.S."/>
            <person name="Schell M.A."/>
            <person name="Yu Y."/>
            <person name="Ulrich R.L."/>
            <person name="Sarria S.H."/>
            <person name="Nierman W.C."/>
            <person name="DeShazer D."/>
        </authorList>
    </citation>
    <scope>NUCLEOTIDE SEQUENCE [LARGE SCALE GENOMIC DNA]</scope>
    <source>
        <strain evidence="9">ATCC 700388 / DSM 13276 / CCUG 48851 / CIP 106301 / E264</strain>
    </source>
</reference>
<keyword evidence="3" id="KW-0238">DNA-binding</keyword>
<dbReference type="SUPFAM" id="SSF53850">
    <property type="entry name" value="Periplasmic binding protein-like II"/>
    <property type="match status" value="1"/>
</dbReference>
<dbReference type="InterPro" id="IPR005119">
    <property type="entry name" value="LysR_subst-bd"/>
</dbReference>
<keyword evidence="2" id="KW-0805">Transcription regulation</keyword>
<name>Q2SWV1_BURTA</name>
<dbReference type="PRINTS" id="PR00039">
    <property type="entry name" value="HTHLYSR"/>
</dbReference>
<evidence type="ECO:0000256" key="3">
    <source>
        <dbReference type="ARBA" id="ARBA00023125"/>
    </source>
</evidence>
<dbReference type="HOGENOM" id="CLU_041252_0_0_4"/>
<dbReference type="InterPro" id="IPR036388">
    <property type="entry name" value="WH-like_DNA-bd_sf"/>
</dbReference>
<dbReference type="PANTHER" id="PTHR30118:SF15">
    <property type="entry name" value="TRANSCRIPTIONAL REGULATORY PROTEIN"/>
    <property type="match status" value="1"/>
</dbReference>
<dbReference type="AlphaFoldDB" id="Q2SWV1"/>
<feature type="compositionally biased region" description="Basic residues" evidence="5">
    <location>
        <begin position="41"/>
        <end position="63"/>
    </location>
</feature>
<feature type="domain" description="HTH lysR-type" evidence="7">
    <location>
        <begin position="206"/>
        <end position="263"/>
    </location>
</feature>